<evidence type="ECO:0000313" key="2">
    <source>
        <dbReference type="Proteomes" id="UP000439113"/>
    </source>
</evidence>
<comment type="caution">
    <text evidence="1">The sequence shown here is derived from an EMBL/GenBank/DDBJ whole genome shotgun (WGS) entry which is preliminary data.</text>
</comment>
<proteinExistence type="predicted"/>
<dbReference type="InterPro" id="IPR029063">
    <property type="entry name" value="SAM-dependent_MTases_sf"/>
</dbReference>
<dbReference type="Proteomes" id="UP000439113">
    <property type="component" value="Unassembled WGS sequence"/>
</dbReference>
<dbReference type="AlphaFoldDB" id="A0A6N8DH16"/>
<organism evidence="1 2">
    <name type="scientific">Rhodoblastus acidophilus</name>
    <name type="common">Rhodopseudomonas acidophila</name>
    <dbReference type="NCBI Taxonomy" id="1074"/>
    <lineage>
        <taxon>Bacteria</taxon>
        <taxon>Pseudomonadati</taxon>
        <taxon>Pseudomonadota</taxon>
        <taxon>Alphaproteobacteria</taxon>
        <taxon>Hyphomicrobiales</taxon>
        <taxon>Rhodoblastaceae</taxon>
        <taxon>Rhodoblastus</taxon>
    </lineage>
</organism>
<gene>
    <name evidence="1" type="ORF">GJ654_00775</name>
</gene>
<evidence type="ECO:0008006" key="3">
    <source>
        <dbReference type="Google" id="ProtNLM"/>
    </source>
</evidence>
<dbReference type="Gene3D" id="3.40.50.150">
    <property type="entry name" value="Vaccinia Virus protein VP39"/>
    <property type="match status" value="1"/>
</dbReference>
<sequence length="339" mass="38022">MDDAQLKDIVSLTNENAQPNLNELALLVRNIEPLCLSVKFFGYELARALAAALPVREGLVARRQNLASKPSTQTDLESDWAAYWCSQLKAPVIFHRKLWELSYVLQAIHDHGSLRSGARGLGFGCGREPIPSYLASRGVEITATDQPPEEMEAKGWASSRQFSECIDALYLPNLVAREQFDRHVKLRYVDMNAINDDIRGYDFCWSICALEHLGSIAKGLDFIENSLETLRPGGLAVHTTEFSFFNTGATIDNWPTVLFQKSHFMEIAKRLESKGHRVAPLDFHVGDKPLDKFIDVPPYSHDWHADMQTSWGQNDCAHLKLSIDGFPSTCFGLIITKAD</sequence>
<dbReference type="EMBL" id="WNKS01000001">
    <property type="protein sequence ID" value="MTV29519.1"/>
    <property type="molecule type" value="Genomic_DNA"/>
</dbReference>
<dbReference type="OrthoDB" id="2548453at2"/>
<name>A0A6N8DH16_RHOAC</name>
<evidence type="ECO:0000313" key="1">
    <source>
        <dbReference type="EMBL" id="MTV29519.1"/>
    </source>
</evidence>
<reference evidence="1 2" key="1">
    <citation type="submission" date="2019-11" db="EMBL/GenBank/DDBJ databases">
        <title>Whole-genome sequence of a Rhodoblastus acidophilus DSM 142.</title>
        <authorList>
            <person name="Kyndt J.A."/>
            <person name="Meyer T.E."/>
        </authorList>
    </citation>
    <scope>NUCLEOTIDE SEQUENCE [LARGE SCALE GENOMIC DNA]</scope>
    <source>
        <strain evidence="1 2">DSM 142</strain>
    </source>
</reference>
<protein>
    <recommendedName>
        <fullName evidence="3">Methyltransferase domain-containing protein</fullName>
    </recommendedName>
</protein>
<dbReference type="SUPFAM" id="SSF53335">
    <property type="entry name" value="S-adenosyl-L-methionine-dependent methyltransferases"/>
    <property type="match status" value="1"/>
</dbReference>
<dbReference type="RefSeq" id="WP_155444187.1">
    <property type="nucleotide sequence ID" value="NZ_JAOQNR010000001.1"/>
</dbReference>
<accession>A0A6N8DH16</accession>